<dbReference type="AlphaFoldDB" id="X1BPB5"/>
<dbReference type="Pfam" id="PF07503">
    <property type="entry name" value="zf-HYPF"/>
    <property type="match status" value="1"/>
</dbReference>
<evidence type="ECO:0000313" key="2">
    <source>
        <dbReference type="EMBL" id="GAG97759.1"/>
    </source>
</evidence>
<dbReference type="InterPro" id="IPR017968">
    <property type="entry name" value="Acylphosphatase_CS"/>
</dbReference>
<protein>
    <recommendedName>
        <fullName evidence="1">Acylphosphatase-like domain-containing protein</fullName>
    </recommendedName>
</protein>
<comment type="caution">
    <text evidence="2">The sequence shown here is derived from an EMBL/GenBank/DDBJ whole genome shotgun (WGS) entry which is preliminary data.</text>
</comment>
<sequence>MVQTKVAKSVKIKVRGVVQGVGFRPFVYRLAQEHNLKGWVRNTSGNVEIEVEGDEESLENFLIDLKAEAPPIARIEKVETSFHPVKGYTDFEICQSLSQEGKYQLVSPDIATCEDCKREIFCPTDRRFRYPFTNCTNCGPRFTIIKDIPYDRPKTTMHKFEMCPEC</sequence>
<dbReference type="PROSITE" id="PS51160">
    <property type="entry name" value="ACYLPHOSPHATASE_3"/>
    <property type="match status" value="1"/>
</dbReference>
<dbReference type="SUPFAM" id="SSF54975">
    <property type="entry name" value="Acylphosphatase/BLUF domain-like"/>
    <property type="match status" value="1"/>
</dbReference>
<reference evidence="2" key="1">
    <citation type="journal article" date="2014" name="Front. Microbiol.">
        <title>High frequency of phylogenetically diverse reductive dehalogenase-homologous genes in deep subseafloor sedimentary metagenomes.</title>
        <authorList>
            <person name="Kawai M."/>
            <person name="Futagami T."/>
            <person name="Toyoda A."/>
            <person name="Takaki Y."/>
            <person name="Nishi S."/>
            <person name="Hori S."/>
            <person name="Arai W."/>
            <person name="Tsubouchi T."/>
            <person name="Morono Y."/>
            <person name="Uchiyama I."/>
            <person name="Ito T."/>
            <person name="Fujiyama A."/>
            <person name="Inagaki F."/>
            <person name="Takami H."/>
        </authorList>
    </citation>
    <scope>NUCLEOTIDE SEQUENCE</scope>
    <source>
        <strain evidence="2">Expedition CK06-06</strain>
    </source>
</reference>
<dbReference type="InterPro" id="IPR001792">
    <property type="entry name" value="Acylphosphatase-like_dom"/>
</dbReference>
<dbReference type="PANTHER" id="PTHR42959:SF1">
    <property type="entry name" value="CARBAMOYLTRANSFERASE HYPF"/>
    <property type="match status" value="1"/>
</dbReference>
<dbReference type="GO" id="GO:0016743">
    <property type="term" value="F:carboxyl- or carbamoyltransferase activity"/>
    <property type="evidence" value="ECO:0007669"/>
    <property type="project" value="TreeGrafter"/>
</dbReference>
<feature type="domain" description="Acylphosphatase-like" evidence="1">
    <location>
        <begin position="9"/>
        <end position="95"/>
    </location>
</feature>
<dbReference type="GO" id="GO:0008270">
    <property type="term" value="F:zinc ion binding"/>
    <property type="evidence" value="ECO:0007669"/>
    <property type="project" value="InterPro"/>
</dbReference>
<name>X1BPB5_9ZZZZ</name>
<dbReference type="PROSITE" id="PS00150">
    <property type="entry name" value="ACYLPHOSPHATASE_1"/>
    <property type="match status" value="1"/>
</dbReference>
<dbReference type="EMBL" id="BART01029152">
    <property type="protein sequence ID" value="GAG97759.1"/>
    <property type="molecule type" value="Genomic_DNA"/>
</dbReference>
<dbReference type="InterPro" id="IPR011125">
    <property type="entry name" value="Znf_HypF"/>
</dbReference>
<dbReference type="InterPro" id="IPR036046">
    <property type="entry name" value="Acylphosphatase-like_dom_sf"/>
</dbReference>
<dbReference type="InterPro" id="IPR051060">
    <property type="entry name" value="Carbamoyltrans_HypF-like"/>
</dbReference>
<feature type="non-terminal residue" evidence="2">
    <location>
        <position position="166"/>
    </location>
</feature>
<evidence type="ECO:0000259" key="1">
    <source>
        <dbReference type="PROSITE" id="PS51160"/>
    </source>
</evidence>
<dbReference type="PANTHER" id="PTHR42959">
    <property type="entry name" value="CARBAMOYLTRANSFERASE"/>
    <property type="match status" value="1"/>
</dbReference>
<dbReference type="GO" id="GO:0051604">
    <property type="term" value="P:protein maturation"/>
    <property type="evidence" value="ECO:0007669"/>
    <property type="project" value="TreeGrafter"/>
</dbReference>
<organism evidence="2">
    <name type="scientific">marine sediment metagenome</name>
    <dbReference type="NCBI Taxonomy" id="412755"/>
    <lineage>
        <taxon>unclassified sequences</taxon>
        <taxon>metagenomes</taxon>
        <taxon>ecological metagenomes</taxon>
    </lineage>
</organism>
<proteinExistence type="predicted"/>
<gene>
    <name evidence="2" type="ORF">S01H4_51230</name>
</gene>
<accession>X1BPB5</accession>
<dbReference type="Pfam" id="PF00708">
    <property type="entry name" value="Acylphosphatase"/>
    <property type="match status" value="1"/>
</dbReference>
<dbReference type="Gene3D" id="3.90.870.50">
    <property type="match status" value="1"/>
</dbReference>